<dbReference type="Proteomes" id="UP000032686">
    <property type="component" value="Segment"/>
</dbReference>
<name>A0A0D3MSR7_9CAUD</name>
<gene>
    <name evidence="1" type="ORF">WRP3_049</name>
</gene>
<sequence>MYNRKYLRELYKDDSENYMYDDKRYNQDGEIEEYGFSMMETWNLDTSLVELLYERLMRYKTQTMVNLEFHTEWEDKELNGMTQLEVINYLIELCKDYLLDDDFITGGRDTKNKKIWKVWTVLSPAMWW</sequence>
<reference evidence="1 2" key="1">
    <citation type="journal article" date="2015" name="Appl. Environ. Microbiol.">
        <title>Lactococcal 949 group phages recognize a carbohydrate receptor on the host cell surface.</title>
        <authorList>
            <person name="Mahony J."/>
            <person name="Randazzo W."/>
            <person name="Neve H."/>
            <person name="Settanni L."/>
            <person name="van Sinderen D."/>
        </authorList>
    </citation>
    <scope>NUCLEOTIDE SEQUENCE [LARGE SCALE GENOMIC DNA]</scope>
    <source>
        <strain evidence="1">WRP3</strain>
    </source>
</reference>
<dbReference type="EMBL" id="KM677185">
    <property type="protein sequence ID" value="AIX12552.1"/>
    <property type="molecule type" value="Genomic_DNA"/>
</dbReference>
<organism evidence="1 2">
    <name type="scientific">Lactococcus phage WRP3</name>
    <dbReference type="NCBI Taxonomy" id="1560313"/>
    <lineage>
        <taxon>Viruses</taxon>
        <taxon>Duplodnaviria</taxon>
        <taxon>Heunggongvirae</taxon>
        <taxon>Uroviricota</taxon>
        <taxon>Caudoviricetes</taxon>
        <taxon>Audreyjarvisvirus</taxon>
        <taxon>Audreyjarvisvirus WRP3</taxon>
    </lineage>
</organism>
<proteinExistence type="predicted"/>
<dbReference type="KEGG" id="vg:24722315"/>
<dbReference type="GeneID" id="24722315"/>
<dbReference type="OrthoDB" id="31204at10239"/>
<dbReference type="RefSeq" id="YP_009147706.1">
    <property type="nucleotide sequence ID" value="NC_027341.1"/>
</dbReference>
<evidence type="ECO:0000313" key="1">
    <source>
        <dbReference type="EMBL" id="AIX12552.1"/>
    </source>
</evidence>
<accession>A0A0D3MSR7</accession>
<protein>
    <submittedName>
        <fullName evidence="1">Uncharacterized protein</fullName>
    </submittedName>
</protein>
<keyword evidence="2" id="KW-1185">Reference proteome</keyword>
<evidence type="ECO:0000313" key="2">
    <source>
        <dbReference type="Proteomes" id="UP000032686"/>
    </source>
</evidence>